<dbReference type="AlphaFoldDB" id="A0AA37PCK9"/>
<dbReference type="GeneID" id="73330791"/>
<feature type="compositionally biased region" description="Basic and acidic residues" evidence="1">
    <location>
        <begin position="31"/>
        <end position="44"/>
    </location>
</feature>
<feature type="compositionally biased region" description="Basic and acidic residues" evidence="1">
    <location>
        <begin position="118"/>
        <end position="129"/>
    </location>
</feature>
<evidence type="ECO:0000256" key="1">
    <source>
        <dbReference type="SAM" id="MobiDB-lite"/>
    </source>
</evidence>
<organism evidence="3 4">
    <name type="scientific">Colletotrichum spaethianum</name>
    <dbReference type="NCBI Taxonomy" id="700344"/>
    <lineage>
        <taxon>Eukaryota</taxon>
        <taxon>Fungi</taxon>
        <taxon>Dikarya</taxon>
        <taxon>Ascomycota</taxon>
        <taxon>Pezizomycotina</taxon>
        <taxon>Sordariomycetes</taxon>
        <taxon>Hypocreomycetidae</taxon>
        <taxon>Glomerellales</taxon>
        <taxon>Glomerellaceae</taxon>
        <taxon>Colletotrichum</taxon>
        <taxon>Colletotrichum spaethianum species complex</taxon>
    </lineage>
</organism>
<sequence>MGMAFYVISAVAVPVAQPVDPVADATNVMKLETRDKKNENDQDRKRKCRRDRGGGRRGCDYDDDDDDYSGGKGGRHGGGHSGGGGRRGGDYGDGYGDGYGGGRGGRRGDLGLQQEQPNKGDQKDKDLHKRSGGGDLDDHGKGDWADIFSKRGYGGGYGDKGDGYGHGGDYYHGGYGNCRGGGNKCGGDWGYHREGEKNGSLRPDQNAGNDNVADGH</sequence>
<feature type="region of interest" description="Disordered" evidence="1">
    <location>
        <begin position="30"/>
        <end position="148"/>
    </location>
</feature>
<accession>A0AA37PCK9</accession>
<gene>
    <name evidence="3" type="ORF">ColSpa_09989</name>
</gene>
<feature type="chain" id="PRO_5041253151" evidence="2">
    <location>
        <begin position="19"/>
        <end position="216"/>
    </location>
</feature>
<dbReference type="RefSeq" id="XP_049132158.1">
    <property type="nucleotide sequence ID" value="XM_049276201.1"/>
</dbReference>
<reference evidence="3 4" key="1">
    <citation type="submission" date="2022-03" db="EMBL/GenBank/DDBJ databases">
        <title>Genome data of Colletotrichum spp.</title>
        <authorList>
            <person name="Utami Y.D."/>
            <person name="Hiruma K."/>
        </authorList>
    </citation>
    <scope>NUCLEOTIDE SEQUENCE [LARGE SCALE GENOMIC DNA]</scope>
    <source>
        <strain evidence="3 4">MAFF 239500</strain>
    </source>
</reference>
<protein>
    <submittedName>
        <fullName evidence="3">Uncharacterized protein</fullName>
    </submittedName>
</protein>
<keyword evidence="2" id="KW-0732">Signal</keyword>
<evidence type="ECO:0000256" key="2">
    <source>
        <dbReference type="SAM" id="SignalP"/>
    </source>
</evidence>
<name>A0AA37PCK9_9PEZI</name>
<proteinExistence type="predicted"/>
<comment type="caution">
    <text evidence="3">The sequence shown here is derived from an EMBL/GenBank/DDBJ whole genome shotgun (WGS) entry which is preliminary data.</text>
</comment>
<feature type="region of interest" description="Disordered" evidence="1">
    <location>
        <begin position="187"/>
        <end position="216"/>
    </location>
</feature>
<feature type="compositionally biased region" description="Basic and acidic residues" evidence="1">
    <location>
        <begin position="51"/>
        <end position="60"/>
    </location>
</feature>
<dbReference type="EMBL" id="BQXU01000032">
    <property type="protein sequence ID" value="GKT49808.1"/>
    <property type="molecule type" value="Genomic_DNA"/>
</dbReference>
<feature type="compositionally biased region" description="Gly residues" evidence="1">
    <location>
        <begin position="79"/>
        <end position="103"/>
    </location>
</feature>
<keyword evidence="4" id="KW-1185">Reference proteome</keyword>
<feature type="signal peptide" evidence="2">
    <location>
        <begin position="1"/>
        <end position="18"/>
    </location>
</feature>
<feature type="compositionally biased region" description="Basic and acidic residues" evidence="1">
    <location>
        <begin position="190"/>
        <end position="199"/>
    </location>
</feature>
<evidence type="ECO:0000313" key="3">
    <source>
        <dbReference type="EMBL" id="GKT49808.1"/>
    </source>
</evidence>
<dbReference type="Proteomes" id="UP001055115">
    <property type="component" value="Unassembled WGS sequence"/>
</dbReference>
<evidence type="ECO:0000313" key="4">
    <source>
        <dbReference type="Proteomes" id="UP001055115"/>
    </source>
</evidence>